<name>A0AAW1VSM9_RUBAR</name>
<dbReference type="Gene3D" id="2.170.150.80">
    <property type="entry name" value="NAC domain"/>
    <property type="match status" value="1"/>
</dbReference>
<comment type="caution">
    <text evidence="8">The sequence shown here is derived from an EMBL/GenBank/DDBJ whole genome shotgun (WGS) entry which is preliminary data.</text>
</comment>
<evidence type="ECO:0000259" key="7">
    <source>
        <dbReference type="PROSITE" id="PS51005"/>
    </source>
</evidence>
<comment type="subcellular location">
    <subcellularLocation>
        <location evidence="1">Nucleus</location>
    </subcellularLocation>
</comment>
<evidence type="ECO:0000313" key="9">
    <source>
        <dbReference type="Proteomes" id="UP001457282"/>
    </source>
</evidence>
<dbReference type="EMBL" id="JBEDUW010000007">
    <property type="protein sequence ID" value="KAK9910062.1"/>
    <property type="molecule type" value="Genomic_DNA"/>
</dbReference>
<keyword evidence="2" id="KW-0805">Transcription regulation</keyword>
<evidence type="ECO:0000256" key="4">
    <source>
        <dbReference type="ARBA" id="ARBA00023163"/>
    </source>
</evidence>
<dbReference type="Pfam" id="PF02365">
    <property type="entry name" value="NAM"/>
    <property type="match status" value="1"/>
</dbReference>
<organism evidence="8 9">
    <name type="scientific">Rubus argutus</name>
    <name type="common">Southern blackberry</name>
    <dbReference type="NCBI Taxonomy" id="59490"/>
    <lineage>
        <taxon>Eukaryota</taxon>
        <taxon>Viridiplantae</taxon>
        <taxon>Streptophyta</taxon>
        <taxon>Embryophyta</taxon>
        <taxon>Tracheophyta</taxon>
        <taxon>Spermatophyta</taxon>
        <taxon>Magnoliopsida</taxon>
        <taxon>eudicotyledons</taxon>
        <taxon>Gunneridae</taxon>
        <taxon>Pentapetalae</taxon>
        <taxon>rosids</taxon>
        <taxon>fabids</taxon>
        <taxon>Rosales</taxon>
        <taxon>Rosaceae</taxon>
        <taxon>Rosoideae</taxon>
        <taxon>Rosoideae incertae sedis</taxon>
        <taxon>Rubus</taxon>
    </lineage>
</organism>
<evidence type="ECO:0000313" key="8">
    <source>
        <dbReference type="EMBL" id="KAK9910062.1"/>
    </source>
</evidence>
<evidence type="ECO:0000256" key="6">
    <source>
        <dbReference type="SAM" id="MobiDB-lite"/>
    </source>
</evidence>
<dbReference type="SUPFAM" id="SSF101941">
    <property type="entry name" value="NAC domain"/>
    <property type="match status" value="1"/>
</dbReference>
<sequence>MISRRTTIRKGFRFHPSVEELLCHYLDKKNQGSTDSQITHVIPEIVACKHEPWSLPALVFAMAEFLDKETYHSYTQWYFFSPLHYKYSNSTRSNRTTDQGYWKITGKELVIMARGSKYEIGRKRTLTFYKRCGEQKPKKTDWVMHEYHRTAKGNQIGAFVLCCLKNKSDKFDHDKDAPFFDGGEPGSSSMDSNVEYQATSNEMITEEEEILTYKALGDAVQIPNGKEDTGSCPIDKNELSNCVEGQLDSCNQSCSDMIDELHHDVENLDSLFLQQLPQPHPPQNYYPSTLQSPIYEQQGNVSHSTNVSNCPFGNNDPSRRKKNNISTDDDDDELGSNTASNSENQAANEIPEEQNLGLFWRDQPQALLSINGEPRDLFQNNYFIELDDLPSSFEDFGSSLAKFSDTIIDSSSRVSSDRNTEVTHGSVKGYSALPIGATLQCK</sequence>
<keyword evidence="5" id="KW-0539">Nucleus</keyword>
<dbReference type="InterPro" id="IPR003441">
    <property type="entry name" value="NAC-dom"/>
</dbReference>
<protein>
    <recommendedName>
        <fullName evidence="7">NAC domain-containing protein</fullName>
    </recommendedName>
</protein>
<gene>
    <name evidence="8" type="ORF">M0R45_034037</name>
</gene>
<feature type="domain" description="NAC" evidence="7">
    <location>
        <begin position="8"/>
        <end position="167"/>
    </location>
</feature>
<feature type="compositionally biased region" description="Polar residues" evidence="6">
    <location>
        <begin position="335"/>
        <end position="347"/>
    </location>
</feature>
<dbReference type="GO" id="GO:0006355">
    <property type="term" value="P:regulation of DNA-templated transcription"/>
    <property type="evidence" value="ECO:0007669"/>
    <property type="project" value="InterPro"/>
</dbReference>
<dbReference type="GO" id="GO:0005634">
    <property type="term" value="C:nucleus"/>
    <property type="evidence" value="ECO:0007669"/>
    <property type="project" value="UniProtKB-SubCell"/>
</dbReference>
<feature type="compositionally biased region" description="Polar residues" evidence="6">
    <location>
        <begin position="300"/>
        <end position="316"/>
    </location>
</feature>
<keyword evidence="4" id="KW-0804">Transcription</keyword>
<dbReference type="Proteomes" id="UP001457282">
    <property type="component" value="Unassembled WGS sequence"/>
</dbReference>
<dbReference type="PROSITE" id="PS51005">
    <property type="entry name" value="NAC"/>
    <property type="match status" value="1"/>
</dbReference>
<feature type="region of interest" description="Disordered" evidence="6">
    <location>
        <begin position="300"/>
        <end position="348"/>
    </location>
</feature>
<keyword evidence="9" id="KW-1185">Reference proteome</keyword>
<evidence type="ECO:0000256" key="5">
    <source>
        <dbReference type="ARBA" id="ARBA00023242"/>
    </source>
</evidence>
<dbReference type="AlphaFoldDB" id="A0AAW1VSM9"/>
<dbReference type="GO" id="GO:0003677">
    <property type="term" value="F:DNA binding"/>
    <property type="evidence" value="ECO:0007669"/>
    <property type="project" value="UniProtKB-KW"/>
</dbReference>
<dbReference type="PANTHER" id="PTHR31989">
    <property type="entry name" value="NAC DOMAIN-CONTAINING PROTEIN 82-RELATED"/>
    <property type="match status" value="1"/>
</dbReference>
<evidence type="ECO:0000256" key="3">
    <source>
        <dbReference type="ARBA" id="ARBA00023125"/>
    </source>
</evidence>
<dbReference type="InterPro" id="IPR036093">
    <property type="entry name" value="NAC_dom_sf"/>
</dbReference>
<proteinExistence type="predicted"/>
<accession>A0AAW1VSM9</accession>
<keyword evidence="3" id="KW-0238">DNA-binding</keyword>
<evidence type="ECO:0000256" key="2">
    <source>
        <dbReference type="ARBA" id="ARBA00023015"/>
    </source>
</evidence>
<reference evidence="8 9" key="1">
    <citation type="journal article" date="2023" name="G3 (Bethesda)">
        <title>A chromosome-length genome assembly and annotation of blackberry (Rubus argutus, cv. 'Hillquist').</title>
        <authorList>
            <person name="Bruna T."/>
            <person name="Aryal R."/>
            <person name="Dudchenko O."/>
            <person name="Sargent D.J."/>
            <person name="Mead D."/>
            <person name="Buti M."/>
            <person name="Cavallini A."/>
            <person name="Hytonen T."/>
            <person name="Andres J."/>
            <person name="Pham M."/>
            <person name="Weisz D."/>
            <person name="Mascagni F."/>
            <person name="Usai G."/>
            <person name="Natali L."/>
            <person name="Bassil N."/>
            <person name="Fernandez G.E."/>
            <person name="Lomsadze A."/>
            <person name="Armour M."/>
            <person name="Olukolu B."/>
            <person name="Poorten T."/>
            <person name="Britton C."/>
            <person name="Davik J."/>
            <person name="Ashrafi H."/>
            <person name="Aiden E.L."/>
            <person name="Borodovsky M."/>
            <person name="Worthington M."/>
        </authorList>
    </citation>
    <scope>NUCLEOTIDE SEQUENCE [LARGE SCALE GENOMIC DNA]</scope>
    <source>
        <strain evidence="8">PI 553951</strain>
    </source>
</reference>
<evidence type="ECO:0000256" key="1">
    <source>
        <dbReference type="ARBA" id="ARBA00004123"/>
    </source>
</evidence>